<dbReference type="Proteomes" id="UP000515472">
    <property type="component" value="Chromosome"/>
</dbReference>
<dbReference type="Pfam" id="PF01206">
    <property type="entry name" value="TusA"/>
    <property type="match status" value="1"/>
</dbReference>
<dbReference type="Gene3D" id="3.30.110.40">
    <property type="entry name" value="TusA-like domain"/>
    <property type="match status" value="1"/>
</dbReference>
<dbReference type="PANTHER" id="PTHR33279:SF6">
    <property type="entry name" value="SULFUR CARRIER PROTEIN YEDF-RELATED"/>
    <property type="match status" value="1"/>
</dbReference>
<evidence type="ECO:0000259" key="2">
    <source>
        <dbReference type="PROSITE" id="PS01148"/>
    </source>
</evidence>
<sequence>MSVQVLDARGLKCPQPTLKITVLATKMKPGEVLEVVANCPTFEKDVRDWCTRARKILLWLKVEGDSKRCQIQF</sequence>
<evidence type="ECO:0000313" key="4">
    <source>
        <dbReference type="Proteomes" id="UP000515472"/>
    </source>
</evidence>
<dbReference type="InterPro" id="IPR036868">
    <property type="entry name" value="TusA-like_sf"/>
</dbReference>
<dbReference type="InterPro" id="IPR001455">
    <property type="entry name" value="TusA-like"/>
</dbReference>
<accession>A0A6S6LY44</accession>
<name>A0A6S6LY44_9BACT</name>
<dbReference type="KEGG" id="gbn:GEOBRER4_05400"/>
<dbReference type="CDD" id="cd00291">
    <property type="entry name" value="SirA_YedF_YeeD"/>
    <property type="match status" value="1"/>
</dbReference>
<reference evidence="3 4" key="1">
    <citation type="submission" date="2020-06" db="EMBL/GenBank/DDBJ databases">
        <title>Interaction of electrochemicaly active bacteria, Geobacter bremensis R4 on different carbon anode.</title>
        <authorList>
            <person name="Meng L."/>
            <person name="Yoshida N."/>
        </authorList>
    </citation>
    <scope>NUCLEOTIDE SEQUENCE [LARGE SCALE GENOMIC DNA]</scope>
    <source>
        <strain evidence="3 4">R4</strain>
    </source>
</reference>
<protein>
    <recommendedName>
        <fullName evidence="2">UPF0033 domain-containing protein</fullName>
    </recommendedName>
</protein>
<proteinExistence type="inferred from homology"/>
<organism evidence="3 4">
    <name type="scientific">Citrifermentans bremense</name>
    <dbReference type="NCBI Taxonomy" id="60035"/>
    <lineage>
        <taxon>Bacteria</taxon>
        <taxon>Pseudomonadati</taxon>
        <taxon>Thermodesulfobacteriota</taxon>
        <taxon>Desulfuromonadia</taxon>
        <taxon>Geobacterales</taxon>
        <taxon>Geobacteraceae</taxon>
        <taxon>Citrifermentans</taxon>
    </lineage>
</organism>
<dbReference type="AlphaFoldDB" id="A0A6S6LY44"/>
<dbReference type="PROSITE" id="PS01148">
    <property type="entry name" value="UPF0033"/>
    <property type="match status" value="1"/>
</dbReference>
<dbReference type="SUPFAM" id="SSF64307">
    <property type="entry name" value="SirA-like"/>
    <property type="match status" value="1"/>
</dbReference>
<evidence type="ECO:0000256" key="1">
    <source>
        <dbReference type="ARBA" id="ARBA00008984"/>
    </source>
</evidence>
<evidence type="ECO:0000313" key="3">
    <source>
        <dbReference type="EMBL" id="BCG45790.1"/>
    </source>
</evidence>
<gene>
    <name evidence="3" type="ORF">GEOBRER4_n0561</name>
</gene>
<keyword evidence="4" id="KW-1185">Reference proteome</keyword>
<comment type="similarity">
    <text evidence="1">Belongs to the sulfur carrier protein TusA family.</text>
</comment>
<dbReference type="EMBL" id="AP023213">
    <property type="protein sequence ID" value="BCG45790.1"/>
    <property type="molecule type" value="Genomic_DNA"/>
</dbReference>
<dbReference type="PANTHER" id="PTHR33279">
    <property type="entry name" value="SULFUR CARRIER PROTEIN YEDF-RELATED"/>
    <property type="match status" value="1"/>
</dbReference>
<feature type="domain" description="UPF0033" evidence="2">
    <location>
        <begin position="6"/>
        <end position="30"/>
    </location>
</feature>
<dbReference type="RefSeq" id="WP_085813983.1">
    <property type="nucleotide sequence ID" value="NZ_AP023213.1"/>
</dbReference>